<feature type="chain" id="PRO_5004032432" evidence="2">
    <location>
        <begin position="18"/>
        <end position="231"/>
    </location>
</feature>
<feature type="compositionally biased region" description="Basic and acidic residues" evidence="1">
    <location>
        <begin position="179"/>
        <end position="188"/>
    </location>
</feature>
<reference evidence="3 4" key="1">
    <citation type="journal article" date="2012" name="PLoS Pathog.">
        <title>Diverse lifestyles and strategies of plant pathogenesis encoded in the genomes of eighteen Dothideomycetes fungi.</title>
        <authorList>
            <person name="Ohm R.A."/>
            <person name="Feau N."/>
            <person name="Henrissat B."/>
            <person name="Schoch C.L."/>
            <person name="Horwitz B.A."/>
            <person name="Barry K.W."/>
            <person name="Condon B.J."/>
            <person name="Copeland A.C."/>
            <person name="Dhillon B."/>
            <person name="Glaser F."/>
            <person name="Hesse C.N."/>
            <person name="Kosti I."/>
            <person name="LaButti K."/>
            <person name="Lindquist E.A."/>
            <person name="Lucas S."/>
            <person name="Salamov A.A."/>
            <person name="Bradshaw R.E."/>
            <person name="Ciuffetti L."/>
            <person name="Hamelin R.C."/>
            <person name="Kema G.H.J."/>
            <person name="Lawrence C."/>
            <person name="Scott J.A."/>
            <person name="Spatafora J.W."/>
            <person name="Turgeon B.G."/>
            <person name="de Wit P.J.G.M."/>
            <person name="Zhong S."/>
            <person name="Goodwin S.B."/>
            <person name="Grigoriev I.V."/>
        </authorList>
    </citation>
    <scope>NUCLEOTIDE SEQUENCE [LARGE SCALE GENOMIC DNA]</scope>
    <source>
        <strain evidence="3 4">SO2202</strain>
    </source>
</reference>
<dbReference type="AlphaFoldDB" id="M3DAM4"/>
<evidence type="ECO:0000313" key="4">
    <source>
        <dbReference type="Proteomes" id="UP000016931"/>
    </source>
</evidence>
<dbReference type="STRING" id="692275.M3DAM4"/>
<name>M3DAM4_SPHMS</name>
<dbReference type="OrthoDB" id="2910287at2759"/>
<dbReference type="EMBL" id="KB456261">
    <property type="protein sequence ID" value="EMF15150.1"/>
    <property type="molecule type" value="Genomic_DNA"/>
</dbReference>
<feature type="region of interest" description="Disordered" evidence="1">
    <location>
        <begin position="176"/>
        <end position="204"/>
    </location>
</feature>
<dbReference type="HOGENOM" id="CLU_1200448_0_0_1"/>
<organism evidence="3 4">
    <name type="scientific">Sphaerulina musiva (strain SO2202)</name>
    <name type="common">Poplar stem canker fungus</name>
    <name type="synonym">Septoria musiva</name>
    <dbReference type="NCBI Taxonomy" id="692275"/>
    <lineage>
        <taxon>Eukaryota</taxon>
        <taxon>Fungi</taxon>
        <taxon>Dikarya</taxon>
        <taxon>Ascomycota</taxon>
        <taxon>Pezizomycotina</taxon>
        <taxon>Dothideomycetes</taxon>
        <taxon>Dothideomycetidae</taxon>
        <taxon>Mycosphaerellales</taxon>
        <taxon>Mycosphaerellaceae</taxon>
        <taxon>Sphaerulina</taxon>
    </lineage>
</organism>
<accession>M3DAM4</accession>
<evidence type="ECO:0000256" key="1">
    <source>
        <dbReference type="SAM" id="MobiDB-lite"/>
    </source>
</evidence>
<feature type="signal peptide" evidence="2">
    <location>
        <begin position="1"/>
        <end position="17"/>
    </location>
</feature>
<dbReference type="Proteomes" id="UP000016931">
    <property type="component" value="Unassembled WGS sequence"/>
</dbReference>
<dbReference type="eggNOG" id="ENOG502RM9V">
    <property type="taxonomic scope" value="Eukaryota"/>
</dbReference>
<keyword evidence="4" id="KW-1185">Reference proteome</keyword>
<evidence type="ECO:0000256" key="2">
    <source>
        <dbReference type="SAM" id="SignalP"/>
    </source>
</evidence>
<sequence>MMHHFLHLLLALSSSSAITSTTAHPSAKSDTLAAPKPISLDDESSIFTRAALNSSSPAPNATVELCTEPQFKGECVNSTWPINTCISLNGYAGSVLSFQPIPGYECLLTQKRCNVAMPYISIGSDDETNTAGDDLSNLSWIANSDSYMCFTELEALRRFVRMRLRVPLREATGVSRMADVQKRRRDDDASSSFQTKTKREEKMTKEKRWTWVDEVAENLERENARAALRDA</sequence>
<dbReference type="GeneID" id="27901226"/>
<protein>
    <submittedName>
        <fullName evidence="3">Uncharacterized protein</fullName>
    </submittedName>
</protein>
<gene>
    <name evidence="3" type="ORF">SEPMUDRAFT_147114</name>
</gene>
<evidence type="ECO:0000313" key="3">
    <source>
        <dbReference type="EMBL" id="EMF15150.1"/>
    </source>
</evidence>
<dbReference type="RefSeq" id="XP_016763271.1">
    <property type="nucleotide sequence ID" value="XM_016904089.1"/>
</dbReference>
<proteinExistence type="predicted"/>
<keyword evidence="2" id="KW-0732">Signal</keyword>